<dbReference type="OrthoDB" id="543373at2759"/>
<protein>
    <recommendedName>
        <fullName evidence="8">Importin N-terminal domain-containing protein</fullName>
    </recommendedName>
</protein>
<reference evidence="9 10" key="1">
    <citation type="submission" date="2016-11" db="EMBL/GenBank/DDBJ databases">
        <title>The macronuclear genome of Stentor coeruleus: a giant cell with tiny introns.</title>
        <authorList>
            <person name="Slabodnick M."/>
            <person name="Ruby J.G."/>
            <person name="Reiff S.B."/>
            <person name="Swart E.C."/>
            <person name="Gosai S."/>
            <person name="Prabakaran S."/>
            <person name="Witkowska E."/>
            <person name="Larue G.E."/>
            <person name="Fisher S."/>
            <person name="Freeman R.M."/>
            <person name="Gunawardena J."/>
            <person name="Chu W."/>
            <person name="Stover N.A."/>
            <person name="Gregory B.D."/>
            <person name="Nowacki M."/>
            <person name="Derisi J."/>
            <person name="Roy S.W."/>
            <person name="Marshall W.F."/>
            <person name="Sood P."/>
        </authorList>
    </citation>
    <scope>NUCLEOTIDE SEQUENCE [LARGE SCALE GENOMIC DNA]</scope>
    <source>
        <strain evidence="9">WM001</strain>
    </source>
</reference>
<dbReference type="AlphaFoldDB" id="A0A1R2BXV9"/>
<feature type="domain" description="Importin N-terminal" evidence="8">
    <location>
        <begin position="24"/>
        <end position="92"/>
    </location>
</feature>
<evidence type="ECO:0000259" key="8">
    <source>
        <dbReference type="PROSITE" id="PS50166"/>
    </source>
</evidence>
<dbReference type="EMBL" id="MPUH01000372">
    <property type="protein sequence ID" value="OMJ81626.1"/>
    <property type="molecule type" value="Genomic_DNA"/>
</dbReference>
<organism evidence="9 10">
    <name type="scientific">Stentor coeruleus</name>
    <dbReference type="NCBI Taxonomy" id="5963"/>
    <lineage>
        <taxon>Eukaryota</taxon>
        <taxon>Sar</taxon>
        <taxon>Alveolata</taxon>
        <taxon>Ciliophora</taxon>
        <taxon>Postciliodesmatophora</taxon>
        <taxon>Heterotrichea</taxon>
        <taxon>Heterotrichida</taxon>
        <taxon>Stentoridae</taxon>
        <taxon>Stentor</taxon>
    </lineage>
</organism>
<dbReference type="GO" id="GO:0031267">
    <property type="term" value="F:small GTPase binding"/>
    <property type="evidence" value="ECO:0007669"/>
    <property type="project" value="InterPro"/>
</dbReference>
<evidence type="ECO:0000256" key="6">
    <source>
        <dbReference type="ARBA" id="ARBA00022927"/>
    </source>
</evidence>
<evidence type="ECO:0000256" key="5">
    <source>
        <dbReference type="ARBA" id="ARBA00022737"/>
    </source>
</evidence>
<comment type="caution">
    <text evidence="9">The sequence shown here is derived from an EMBL/GenBank/DDBJ whole genome shotgun (WGS) entry which is preliminary data.</text>
</comment>
<dbReference type="GO" id="GO:0006606">
    <property type="term" value="P:protein import into nucleus"/>
    <property type="evidence" value="ECO:0007669"/>
    <property type="project" value="InterPro"/>
</dbReference>
<accession>A0A1R2BXV9</accession>
<dbReference type="Proteomes" id="UP000187209">
    <property type="component" value="Unassembled WGS sequence"/>
</dbReference>
<evidence type="ECO:0000256" key="2">
    <source>
        <dbReference type="ARBA" id="ARBA00004496"/>
    </source>
</evidence>
<dbReference type="InterPro" id="IPR057672">
    <property type="entry name" value="TPR_IPO4/5"/>
</dbReference>
<dbReference type="PANTHER" id="PTHR10527">
    <property type="entry name" value="IMPORTIN BETA"/>
    <property type="match status" value="1"/>
</dbReference>
<sequence length="995" mass="114370">MEEPRIADILFNLLNSDKSVREEAELEIQTYKQSTPSLLFCSLTNILLVPSNEQIKSLSAVLLKQYIPYLWPKLDISSQELTKQNLLKSLESISNLSLLKKCSDVISEIAIHTCKEEYQVKWHNIVVFVLESLDSNSNSLILSSFQILLTVYPFYIEDFSNFREKLFQSYLKHLESQVLEVRAFAVQAFNLMIAVINTSEAMYYAGLLQNMLKSVVFLCGHSAYLTELCLKSLRDLAETEPMYFRSRILWCLSFTESVCKFSMTPGCKYICLEFITLLLENYPQLISQKKIILEGLFVLFTKIFIESIASINEDIEINYEQLFLGLFRRIVSSIKLNFVEIVLEFCESIDRFSSEWYFVYISINCLMQVVQELDNNEKFQWVVSFVLKNVTNPIPQIRWVSYSAIKAFSEDFPKHFAQSYSDLVVPILISGFSEKNPKILHKVLEATKVFFDYSEGHIHTKHIVTLLPAAANLLCNEEIIEKAFHVIETIIGVFGKNLRNYFDELFDKVLELTRNTQNYEIKAAGLSCLLSLRKVMTRGEIKKYIPVYVNLLKNFMEKGLSDDFVKSHVLNAWKMLCKCLRGDFKDCLEHIVPSLIIYLQNPADNEIEEHLETLLAIIESSPGSYLAYMPTTSDLIVPLITQNSSDTVKILSSSLAAALVKVIKNNSNKEILSGIVPYSRGFLSAIWIMCLDENDHSVLIDIMSSIKSIIEIPGFEYLNKEEILHIGRLVIKILEEKTKNKEEKQNAMKTCSQVFSALFRTHTANSASLLEYVYSNIIGRYLGDSNSDNDKIFALEVISHIIESVGDLIEGSRLKEMVKILVFYMDHPKIQVKITAIDGLVAFCLAVRSEKVIGFMQEILRALEKCLNCVEERMKSVRESAKIAVGMIVKYQRNCLKIDAILPWWIEFLPIKKNKEKARELHDFLADLVINEASIMVDSKNLVKFFITIAYTELCASRTLPKIEKILEMHFETHDKNSFFQHLPQSLQRKFPRYL</sequence>
<keyword evidence="3" id="KW-0813">Transport</keyword>
<gene>
    <name evidence="9" type="ORF">SteCoe_17842</name>
</gene>
<evidence type="ECO:0000256" key="7">
    <source>
        <dbReference type="ARBA" id="ARBA00023242"/>
    </source>
</evidence>
<evidence type="ECO:0000256" key="1">
    <source>
        <dbReference type="ARBA" id="ARBA00004123"/>
    </source>
</evidence>
<dbReference type="PROSITE" id="PS50166">
    <property type="entry name" value="IMPORTIN_B_NT"/>
    <property type="match status" value="1"/>
</dbReference>
<keyword evidence="10" id="KW-1185">Reference proteome</keyword>
<evidence type="ECO:0000256" key="4">
    <source>
        <dbReference type="ARBA" id="ARBA00022490"/>
    </source>
</evidence>
<name>A0A1R2BXV9_9CILI</name>
<dbReference type="InterPro" id="IPR011989">
    <property type="entry name" value="ARM-like"/>
</dbReference>
<dbReference type="GO" id="GO:0005737">
    <property type="term" value="C:cytoplasm"/>
    <property type="evidence" value="ECO:0007669"/>
    <property type="project" value="UniProtKB-SubCell"/>
</dbReference>
<comment type="subcellular location">
    <subcellularLocation>
        <location evidence="2">Cytoplasm</location>
    </subcellularLocation>
    <subcellularLocation>
        <location evidence="1">Nucleus</location>
    </subcellularLocation>
</comment>
<evidence type="ECO:0000313" key="9">
    <source>
        <dbReference type="EMBL" id="OMJ81626.1"/>
    </source>
</evidence>
<keyword evidence="4" id="KW-0963">Cytoplasm</keyword>
<evidence type="ECO:0000256" key="3">
    <source>
        <dbReference type="ARBA" id="ARBA00022448"/>
    </source>
</evidence>
<dbReference type="InterPro" id="IPR001494">
    <property type="entry name" value="Importin-beta_N"/>
</dbReference>
<keyword evidence="6" id="KW-0653">Protein transport</keyword>
<dbReference type="InterPro" id="IPR040122">
    <property type="entry name" value="Importin_beta"/>
</dbReference>
<dbReference type="Pfam" id="PF25780">
    <property type="entry name" value="TPR_IPO5"/>
    <property type="match status" value="1"/>
</dbReference>
<keyword evidence="5" id="KW-0677">Repeat</keyword>
<dbReference type="SUPFAM" id="SSF48371">
    <property type="entry name" value="ARM repeat"/>
    <property type="match status" value="2"/>
</dbReference>
<keyword evidence="7" id="KW-0539">Nucleus</keyword>
<proteinExistence type="predicted"/>
<evidence type="ECO:0000313" key="10">
    <source>
        <dbReference type="Proteomes" id="UP000187209"/>
    </source>
</evidence>
<dbReference type="InterPro" id="IPR016024">
    <property type="entry name" value="ARM-type_fold"/>
</dbReference>
<dbReference type="Gene3D" id="1.25.10.10">
    <property type="entry name" value="Leucine-rich Repeat Variant"/>
    <property type="match status" value="1"/>
</dbReference>